<reference evidence="1" key="1">
    <citation type="submission" date="2020-05" db="EMBL/GenBank/DDBJ databases">
        <authorList>
            <person name="Chiriac C."/>
            <person name="Salcher M."/>
            <person name="Ghai R."/>
            <person name="Kavagutti S V."/>
        </authorList>
    </citation>
    <scope>NUCLEOTIDE SEQUENCE</scope>
</reference>
<sequence>MNIHELPISIETYIVITDPDTGKVLCEGQNAIHPENMSTAFARALSRDAGFFISEMHFGNGASITGTDGAITYKKPNISGQDATLHNSTYFRVVDEDDANNPDGSSNKVTVSHTNGTGYADTLIVATLDYADPAADDSVFNIIDNTQQSLDATTSVTGEMVFDEIGLKTRGVSGLNSGNLLTHFIFHPVEKQSNQRIQVAYTLRVRAG</sequence>
<dbReference type="EMBL" id="LR797824">
    <property type="protein sequence ID" value="CAB4241921.1"/>
    <property type="molecule type" value="Genomic_DNA"/>
</dbReference>
<accession>A0A6J5TBC5</accession>
<evidence type="ECO:0000313" key="1">
    <source>
        <dbReference type="EMBL" id="CAB4241921.1"/>
    </source>
</evidence>
<name>A0A6J5TBC5_9CAUD</name>
<organism evidence="1">
    <name type="scientific">uncultured Caudovirales phage</name>
    <dbReference type="NCBI Taxonomy" id="2100421"/>
    <lineage>
        <taxon>Viruses</taxon>
        <taxon>Duplodnaviria</taxon>
        <taxon>Heunggongvirae</taxon>
        <taxon>Uroviricota</taxon>
        <taxon>Caudoviricetes</taxon>
        <taxon>Peduoviridae</taxon>
        <taxon>Maltschvirus</taxon>
        <taxon>Maltschvirus maltsch</taxon>
    </lineage>
</organism>
<protein>
    <submittedName>
        <fullName evidence="1">Uncharacterized protein</fullName>
    </submittedName>
</protein>
<proteinExistence type="predicted"/>
<gene>
    <name evidence="1" type="ORF">UFOVP71_459</name>
</gene>